<evidence type="ECO:0000256" key="3">
    <source>
        <dbReference type="ARBA" id="ARBA00023002"/>
    </source>
</evidence>
<dbReference type="Gene3D" id="3.50.50.60">
    <property type="entry name" value="FAD/NAD(P)-binding domain"/>
    <property type="match status" value="1"/>
</dbReference>
<evidence type="ECO:0000256" key="2">
    <source>
        <dbReference type="ARBA" id="ARBA00009986"/>
    </source>
</evidence>
<dbReference type="SUPFAM" id="SSF51905">
    <property type="entry name" value="FAD/NAD(P)-binding domain"/>
    <property type="match status" value="2"/>
</dbReference>
<dbReference type="InterPro" id="IPR036188">
    <property type="entry name" value="FAD/NAD-bd_sf"/>
</dbReference>
<keyword evidence="3" id="KW-0560">Oxidoreductase</keyword>
<dbReference type="STRING" id="246404.A0A507FFD8"/>
<dbReference type="GO" id="GO:0015031">
    <property type="term" value="P:protein transport"/>
    <property type="evidence" value="ECO:0007669"/>
    <property type="project" value="InterPro"/>
</dbReference>
<reference evidence="5 6" key="1">
    <citation type="journal article" date="2019" name="Sci. Rep.">
        <title>Comparative genomics of chytrid fungi reveal insights into the obligate biotrophic and pathogenic lifestyle of Synchytrium endobioticum.</title>
        <authorList>
            <person name="van de Vossenberg B.T.L.H."/>
            <person name="Warris S."/>
            <person name="Nguyen H.D.T."/>
            <person name="van Gent-Pelzer M.P.E."/>
            <person name="Joly D.L."/>
            <person name="van de Geest H.C."/>
            <person name="Bonants P.J.M."/>
            <person name="Smith D.S."/>
            <person name="Levesque C.A."/>
            <person name="van der Lee T.A.J."/>
        </authorList>
    </citation>
    <scope>NUCLEOTIDE SEQUENCE [LARGE SCALE GENOMIC DNA]</scope>
    <source>
        <strain evidence="5 6">CBS 675.73</strain>
    </source>
</reference>
<dbReference type="Pfam" id="PF00171">
    <property type="entry name" value="Aldedh"/>
    <property type="match status" value="1"/>
</dbReference>
<dbReference type="GO" id="GO:0005737">
    <property type="term" value="C:cytoplasm"/>
    <property type="evidence" value="ECO:0007669"/>
    <property type="project" value="TreeGrafter"/>
</dbReference>
<dbReference type="Gene3D" id="3.30.519.10">
    <property type="entry name" value="Guanine Nucleotide Dissociation Inhibitor, domain 2"/>
    <property type="match status" value="1"/>
</dbReference>
<accession>A0A507FFD8</accession>
<dbReference type="FunFam" id="1.10.405.10:FF:000001">
    <property type="entry name" value="Rab GDP dissociation inhibitor"/>
    <property type="match status" value="1"/>
</dbReference>
<dbReference type="InterPro" id="IPR018203">
    <property type="entry name" value="GDP_dissociation_inhibitor"/>
</dbReference>
<comment type="similarity">
    <text evidence="1">Belongs to the Rab GDI family.</text>
</comment>
<dbReference type="AlphaFoldDB" id="A0A507FFD8"/>
<evidence type="ECO:0000313" key="5">
    <source>
        <dbReference type="EMBL" id="TPX74277.1"/>
    </source>
</evidence>
<dbReference type="InterPro" id="IPR016161">
    <property type="entry name" value="Ald_DH/histidinol_DH"/>
</dbReference>
<dbReference type="Pfam" id="PF00996">
    <property type="entry name" value="GDI"/>
    <property type="match status" value="1"/>
</dbReference>
<dbReference type="CDD" id="cd07078">
    <property type="entry name" value="ALDH"/>
    <property type="match status" value="1"/>
</dbReference>
<dbReference type="FunFam" id="3.40.605.10:FF:000007">
    <property type="entry name" value="NAD/NADP-dependent betaine aldehyde dehydrogenase"/>
    <property type="match status" value="1"/>
</dbReference>
<protein>
    <recommendedName>
        <fullName evidence="4">Aldehyde dehydrogenase domain-containing protein</fullName>
    </recommendedName>
</protein>
<dbReference type="OrthoDB" id="9446342at2759"/>
<feature type="domain" description="Aldehyde dehydrogenase" evidence="4">
    <location>
        <begin position="64"/>
        <end position="508"/>
    </location>
</feature>
<gene>
    <name evidence="5" type="ORF">CcCBS67573_g04461</name>
</gene>
<dbReference type="PRINTS" id="PR00892">
    <property type="entry name" value="RABGDI"/>
</dbReference>
<evidence type="ECO:0000313" key="6">
    <source>
        <dbReference type="Proteomes" id="UP000320333"/>
    </source>
</evidence>
<dbReference type="GO" id="GO:0016620">
    <property type="term" value="F:oxidoreductase activity, acting on the aldehyde or oxo group of donors, NAD or NADP as acceptor"/>
    <property type="evidence" value="ECO:0007669"/>
    <property type="project" value="InterPro"/>
</dbReference>
<keyword evidence="6" id="KW-1185">Reference proteome</keyword>
<dbReference type="Gene3D" id="1.10.405.10">
    <property type="entry name" value="Guanine Nucleotide Dissociation Inhibitor, domain 1"/>
    <property type="match status" value="1"/>
</dbReference>
<dbReference type="Gene3D" id="3.40.309.10">
    <property type="entry name" value="Aldehyde Dehydrogenase, Chain A, domain 2"/>
    <property type="match status" value="1"/>
</dbReference>
<name>A0A507FFD8_9FUNG</name>
<dbReference type="InterPro" id="IPR016163">
    <property type="entry name" value="Ald_DH_C"/>
</dbReference>
<sequence length="961" mass="103805">MSCIVEFMDATRLIQIRPALIIEDYVKKETVTSSRQKQEMQLRQLNRSFIHNTFSRVSAANLTRPLLNPSTNLALLETFDASAADVSHAVQSAQSAFLSETGWASMSGSLRRDALLALADCMVKNTFLFAQCEALTGKPVNEAMLEIDSCIKTFHFYAGFADKLHGRSFRSPSNHHSFTVREPLGVCGLIASSNYPLLLASRKIAPALASGNTVIIKPAHQTPLSTLLLASLAGENILPPGVLNVILGDANVGAKLANHAGIQKLSFTGSKRGGAAIVRTLAGSAGTSERGAKNAIIVCEDANLEAAVNQVVDAAFSNSGQNNYAASRLLMHASIHDRFIKMLVERVKLLKIGHASDFETQVGPLVDSRAVANVMEVIEKAKADRFHLACGGSVLEPGFFVQPTVFTGVSDTSSLAVNQVCGPVLAVLRPFESAEEAIHRANATPNSLAAGIFTSSSRHANLAVSKLRAGFVWVNCYNDVPSHMPLGGVKASGHGKECGYEAIDEFTCINLKKTAQQDQYDVIVLGTGLSECILSGLLSVEGKKVLQMDRNDYYGGASASLKLSQLYAKFKSGTEPPEAYGKDRQYSVDLIPKFAMASGEFVDILYHTDVTRYLEFRQVAGSFVYRDGKISKVPSNNAEALLSPLMSLTEKNRAKGFFEFIQNYDFANPATQQGLDLNTVPMSEVYAKFGLEAGTQDFIGHALALHLDDSYVSQPAKDTYERICLYMNSMARYGKSPYIYPMHGLGELPQGFARLSAIHGGTFMLNKPVDEVVYDEAGKFVGVKSEGEVVKASLVIGDASYFPNKVAQKGQVVRAICLLNHPIPETGDADSVQIVIPQNQIGRNHDIYVAGVSSAHAVVPEGYTLAIVSTLVSGTTADAESEIAAGIALLGPVLEKFVHIDDIYEPLANGTVDQTFISKSYDATSHFETTCADVKDLYKRITGHELKVEGKVKKIEEESEE</sequence>
<evidence type="ECO:0000256" key="1">
    <source>
        <dbReference type="ARBA" id="ARBA00005593"/>
    </source>
</evidence>
<dbReference type="EMBL" id="QEAP01000134">
    <property type="protein sequence ID" value="TPX74277.1"/>
    <property type="molecule type" value="Genomic_DNA"/>
</dbReference>
<proteinExistence type="inferred from homology"/>
<comment type="caution">
    <text evidence="5">The sequence shown here is derived from an EMBL/GenBank/DDBJ whole genome shotgun (WGS) entry which is preliminary data.</text>
</comment>
<dbReference type="Proteomes" id="UP000320333">
    <property type="component" value="Unassembled WGS sequence"/>
</dbReference>
<evidence type="ECO:0000259" key="4">
    <source>
        <dbReference type="Pfam" id="PF00171"/>
    </source>
</evidence>
<dbReference type="PRINTS" id="PR00891">
    <property type="entry name" value="RABGDIREP"/>
</dbReference>
<dbReference type="GO" id="GO:0005093">
    <property type="term" value="F:Rab GDP-dissociation inhibitor activity"/>
    <property type="evidence" value="ECO:0007669"/>
    <property type="project" value="InterPro"/>
</dbReference>
<dbReference type="SUPFAM" id="SSF53720">
    <property type="entry name" value="ALDH-like"/>
    <property type="match status" value="1"/>
</dbReference>
<dbReference type="PANTHER" id="PTHR11787:SF8">
    <property type="entry name" value="RAB GDP DISSOCIATION INHIBITOR"/>
    <property type="match status" value="1"/>
</dbReference>
<comment type="similarity">
    <text evidence="2">Belongs to the aldehyde dehydrogenase family.</text>
</comment>
<dbReference type="InterPro" id="IPR016162">
    <property type="entry name" value="Ald_DH_N"/>
</dbReference>
<dbReference type="Gene3D" id="3.40.605.10">
    <property type="entry name" value="Aldehyde Dehydrogenase, Chain A, domain 1"/>
    <property type="match status" value="1"/>
</dbReference>
<dbReference type="GO" id="GO:0016192">
    <property type="term" value="P:vesicle-mediated transport"/>
    <property type="evidence" value="ECO:0007669"/>
    <property type="project" value="TreeGrafter"/>
</dbReference>
<dbReference type="PANTHER" id="PTHR11787">
    <property type="entry name" value="RAB GDP-DISSOCIATION INHIBITOR"/>
    <property type="match status" value="1"/>
</dbReference>
<dbReference type="InterPro" id="IPR015590">
    <property type="entry name" value="Aldehyde_DH_dom"/>
</dbReference>
<dbReference type="InterPro" id="IPR000806">
    <property type="entry name" value="RabGDI"/>
</dbReference>
<dbReference type="GO" id="GO:0007264">
    <property type="term" value="P:small GTPase-mediated signal transduction"/>
    <property type="evidence" value="ECO:0007669"/>
    <property type="project" value="InterPro"/>
</dbReference>
<organism evidence="5 6">
    <name type="scientific">Chytriomyces confervae</name>
    <dbReference type="NCBI Taxonomy" id="246404"/>
    <lineage>
        <taxon>Eukaryota</taxon>
        <taxon>Fungi</taxon>
        <taxon>Fungi incertae sedis</taxon>
        <taxon>Chytridiomycota</taxon>
        <taxon>Chytridiomycota incertae sedis</taxon>
        <taxon>Chytridiomycetes</taxon>
        <taxon>Chytridiales</taxon>
        <taxon>Chytriomycetaceae</taxon>
        <taxon>Chytriomyces</taxon>
    </lineage>
</organism>
<dbReference type="SUPFAM" id="SSF54373">
    <property type="entry name" value="FAD-linked reductases, C-terminal domain"/>
    <property type="match status" value="1"/>
</dbReference>